<evidence type="ECO:0000259" key="4">
    <source>
        <dbReference type="Pfam" id="PF00206"/>
    </source>
</evidence>
<reference evidence="6 7" key="1">
    <citation type="journal article" date="2016" name="Nat. Commun.">
        <title>Thousands of microbial genomes shed light on interconnected biogeochemical processes in an aquifer system.</title>
        <authorList>
            <person name="Anantharaman K."/>
            <person name="Brown C.T."/>
            <person name="Hug L.A."/>
            <person name="Sharon I."/>
            <person name="Castelle C.J."/>
            <person name="Probst A.J."/>
            <person name="Thomas B.C."/>
            <person name="Singh A."/>
            <person name="Wilkins M.J."/>
            <person name="Karaoz U."/>
            <person name="Brodie E.L."/>
            <person name="Williams K.H."/>
            <person name="Hubbard S.S."/>
            <person name="Banfield J.F."/>
        </authorList>
    </citation>
    <scope>NUCLEOTIDE SEQUENCE [LARGE SCALE GENOMIC DNA]</scope>
</reference>
<organism evidence="6 7">
    <name type="scientific">Candidatus Roizmanbacteria bacterium RIFCSPHIGHO2_02_FULL_38_11</name>
    <dbReference type="NCBI Taxonomy" id="1802039"/>
    <lineage>
        <taxon>Bacteria</taxon>
        <taxon>Candidatus Roizmaniibacteriota</taxon>
    </lineage>
</organism>
<comment type="pathway">
    <text evidence="2">Purine metabolism; AMP biosynthesis via de novo pathway; AMP from IMP: step 2/2.</text>
</comment>
<dbReference type="PRINTS" id="PR00149">
    <property type="entry name" value="FUMRATELYASE"/>
</dbReference>
<name>A0A1F7GXG7_9BACT</name>
<dbReference type="Proteomes" id="UP000177913">
    <property type="component" value="Unassembled WGS sequence"/>
</dbReference>
<dbReference type="PANTHER" id="PTHR43411">
    <property type="entry name" value="ADENYLOSUCCINATE LYASE"/>
    <property type="match status" value="1"/>
</dbReference>
<evidence type="ECO:0000313" key="6">
    <source>
        <dbReference type="EMBL" id="OGK23545.1"/>
    </source>
</evidence>
<dbReference type="Gene3D" id="1.10.40.30">
    <property type="entry name" value="Fumarase/aspartase (C-terminal domain)"/>
    <property type="match status" value="1"/>
</dbReference>
<dbReference type="InterPro" id="IPR008948">
    <property type="entry name" value="L-Aspartase-like"/>
</dbReference>
<dbReference type="Pfam" id="PF00206">
    <property type="entry name" value="Lyase_1"/>
    <property type="match status" value="1"/>
</dbReference>
<dbReference type="GO" id="GO:0006188">
    <property type="term" value="P:IMP biosynthetic process"/>
    <property type="evidence" value="ECO:0007669"/>
    <property type="project" value="InterPro"/>
</dbReference>
<dbReference type="SUPFAM" id="SSF48557">
    <property type="entry name" value="L-aspartase-like"/>
    <property type="match status" value="1"/>
</dbReference>
<comment type="pathway">
    <text evidence="1">Purine metabolism; IMP biosynthesis via de novo pathway; 5-amino-1-(5-phospho-D-ribosyl)imidazole-4-carboxamide from 5-amino-1-(5-phospho-D-ribosyl)imidazole-4-carboxylate: step 2/2.</text>
</comment>
<protein>
    <submittedName>
        <fullName evidence="6">Adenylosuccinate lyase</fullName>
    </submittedName>
</protein>
<feature type="domain" description="Fumarate lyase N-terminal" evidence="4">
    <location>
        <begin position="61"/>
        <end position="334"/>
    </location>
</feature>
<dbReference type="EMBL" id="MFZO01000046">
    <property type="protein sequence ID" value="OGK23545.1"/>
    <property type="molecule type" value="Genomic_DNA"/>
</dbReference>
<dbReference type="GO" id="GO:0004018">
    <property type="term" value="F:N6-(1,2-dicarboxyethyl)AMP AMP-lyase (fumarate-forming) activity"/>
    <property type="evidence" value="ECO:0007669"/>
    <property type="project" value="InterPro"/>
</dbReference>
<dbReference type="InterPro" id="IPR024083">
    <property type="entry name" value="Fumarase/histidase_N"/>
</dbReference>
<dbReference type="Pfam" id="PF08328">
    <property type="entry name" value="ASL_C"/>
    <property type="match status" value="1"/>
</dbReference>
<dbReference type="AlphaFoldDB" id="A0A1F7GXG7"/>
<feature type="domain" description="Adenylosuccinate lyase PurB C-terminal" evidence="5">
    <location>
        <begin position="356"/>
        <end position="470"/>
    </location>
</feature>
<accession>A0A1F7GXG7</accession>
<evidence type="ECO:0000256" key="1">
    <source>
        <dbReference type="ARBA" id="ARBA00004706"/>
    </source>
</evidence>
<gene>
    <name evidence="6" type="ORF">A3C25_05645</name>
</gene>
<evidence type="ECO:0000313" key="7">
    <source>
        <dbReference type="Proteomes" id="UP000177913"/>
    </source>
</evidence>
<dbReference type="InterPro" id="IPR022761">
    <property type="entry name" value="Fumarate_lyase_N"/>
</dbReference>
<dbReference type="NCBIfam" id="NF006764">
    <property type="entry name" value="PRK09285.1"/>
    <property type="match status" value="1"/>
</dbReference>
<evidence type="ECO:0000259" key="5">
    <source>
        <dbReference type="Pfam" id="PF08328"/>
    </source>
</evidence>
<dbReference type="InterPro" id="IPR013539">
    <property type="entry name" value="PurB_C"/>
</dbReference>
<sequence length="482" mass="55820">MVFQLSYGIEEALTPIDGRNKHKLNSLTPFLSDLALDKYRIMVEVRYLEKLSEYKIIRKLTTAEIVSINQLIDTFGKKDYQDIRKIELKTNHEMKAVEEFIKQKLKNYSSSNVEKNNTKNSSRQARTIRKKKNSLGDIIEMVHFGLTSDDVNNIAYALMIKDTLQKVFIPHMALIKKILQEKAKTYKKIAMLSRTHGQPAVPTTVGKELLVYYTRFNEEFKKLIKLEIKAKLSGNVGNLNAHKFIYPKIDWLKFSKEFISDLGLVPEPVTTQILPYDSFIAISNQLSTINNILLGLCQDFWIYIMLGYFKQKVIKKEVGSTALPHKVNPIYFEGAEGGFGIANALLEFYSRKLSYSRLQRDLSDSTVRRSVGIAFAYSLLSYQSLKEALERIEPNKEKILEDLKNHWEVLSEAVQNFLRTRDYKDAYEKTKKFFRGKTIKEKELKEFIESLKLSKEDKQKLMSLTPEKYTGYAEELVGKFTI</sequence>
<dbReference type="PANTHER" id="PTHR43411:SF1">
    <property type="entry name" value="ADENYLOSUCCINATE LYASE"/>
    <property type="match status" value="1"/>
</dbReference>
<dbReference type="Gene3D" id="1.20.200.10">
    <property type="entry name" value="Fumarase/aspartase (Central domain)"/>
    <property type="match status" value="1"/>
</dbReference>
<evidence type="ECO:0000256" key="2">
    <source>
        <dbReference type="ARBA" id="ARBA00004734"/>
    </source>
</evidence>
<dbReference type="InterPro" id="IPR000362">
    <property type="entry name" value="Fumarate_lyase_fam"/>
</dbReference>
<keyword evidence="3" id="KW-0658">Purine biosynthesis</keyword>
<dbReference type="Gene3D" id="1.10.275.10">
    <property type="entry name" value="Fumarase/aspartase (N-terminal domain)"/>
    <property type="match status" value="1"/>
</dbReference>
<keyword evidence="6" id="KW-0456">Lyase</keyword>
<dbReference type="InterPro" id="IPR047136">
    <property type="entry name" value="PurB_bact"/>
</dbReference>
<evidence type="ECO:0000256" key="3">
    <source>
        <dbReference type="ARBA" id="ARBA00022755"/>
    </source>
</evidence>
<comment type="caution">
    <text evidence="6">The sequence shown here is derived from an EMBL/GenBank/DDBJ whole genome shotgun (WGS) entry which is preliminary data.</text>
</comment>
<proteinExistence type="predicted"/>